<evidence type="ECO:0000313" key="1">
    <source>
        <dbReference type="EMBL" id="TMS58399.1"/>
    </source>
</evidence>
<reference evidence="1" key="1">
    <citation type="submission" date="2019-05" db="EMBL/GenBank/DDBJ databases">
        <title>Revised genome assembly of Burkholderiaceae (previously Ralstonia) sp. PBA.</title>
        <authorList>
            <person name="Gan H.M."/>
        </authorList>
    </citation>
    <scope>NUCLEOTIDE SEQUENCE</scope>
    <source>
        <strain evidence="1">PBA</strain>
    </source>
</reference>
<gene>
    <name evidence="1" type="ORF">MW7_006580</name>
</gene>
<dbReference type="EMBL" id="AKCV02000015">
    <property type="protein sequence ID" value="TMS58399.1"/>
    <property type="molecule type" value="Genomic_DNA"/>
</dbReference>
<keyword evidence="2" id="KW-1185">Reference proteome</keyword>
<name>A0ACD3SQD1_9BURK</name>
<organism evidence="1 2">
    <name type="scientific">Imbroritus primus</name>
    <dbReference type="NCBI Taxonomy" id="3058603"/>
    <lineage>
        <taxon>Bacteria</taxon>
        <taxon>Pseudomonadati</taxon>
        <taxon>Pseudomonadota</taxon>
        <taxon>Betaproteobacteria</taxon>
        <taxon>Burkholderiales</taxon>
        <taxon>Burkholderiaceae</taxon>
        <taxon>Imbroritus</taxon>
    </lineage>
</organism>
<proteinExistence type="predicted"/>
<dbReference type="Proteomes" id="UP000004277">
    <property type="component" value="Unassembled WGS sequence"/>
</dbReference>
<protein>
    <submittedName>
        <fullName evidence="1">Uncharacterized protein</fullName>
    </submittedName>
</protein>
<sequence>MARQLISAMRQYASFKGVKHYVVQGVEALGVLLKATPGAAARAISAIVAETEHGVQVWVSYLGKPFDPHTNYFLQPKPIPVRQRRRGSPERLR</sequence>
<accession>A0ACD3SQD1</accession>
<comment type="caution">
    <text evidence="1">The sequence shown here is derived from an EMBL/GenBank/DDBJ whole genome shotgun (WGS) entry which is preliminary data.</text>
</comment>
<evidence type="ECO:0000313" key="2">
    <source>
        <dbReference type="Proteomes" id="UP000004277"/>
    </source>
</evidence>